<feature type="region of interest" description="Disordered" evidence="1">
    <location>
        <begin position="472"/>
        <end position="493"/>
    </location>
</feature>
<feature type="region of interest" description="Disordered" evidence="1">
    <location>
        <begin position="158"/>
        <end position="221"/>
    </location>
</feature>
<comment type="caution">
    <text evidence="3">The sequence shown here is derived from an EMBL/GenBank/DDBJ whole genome shotgun (WGS) entry which is preliminary data.</text>
</comment>
<feature type="compositionally biased region" description="Low complexity" evidence="1">
    <location>
        <begin position="196"/>
        <end position="208"/>
    </location>
</feature>
<keyword evidence="4" id="KW-1185">Reference proteome</keyword>
<protein>
    <submittedName>
        <fullName evidence="3">Uncharacterized protein</fullName>
    </submittedName>
</protein>
<keyword evidence="2" id="KW-1133">Transmembrane helix</keyword>
<keyword evidence="2" id="KW-0812">Transmembrane</keyword>
<feature type="compositionally biased region" description="Pro residues" evidence="1">
    <location>
        <begin position="267"/>
        <end position="277"/>
    </location>
</feature>
<keyword evidence="2" id="KW-0472">Membrane</keyword>
<evidence type="ECO:0000313" key="4">
    <source>
        <dbReference type="Proteomes" id="UP000654075"/>
    </source>
</evidence>
<evidence type="ECO:0000256" key="1">
    <source>
        <dbReference type="SAM" id="MobiDB-lite"/>
    </source>
</evidence>
<feature type="transmembrane region" description="Helical" evidence="2">
    <location>
        <begin position="12"/>
        <end position="37"/>
    </location>
</feature>
<feature type="transmembrane region" description="Helical" evidence="2">
    <location>
        <begin position="323"/>
        <end position="344"/>
    </location>
</feature>
<gene>
    <name evidence="3" type="ORF">PGLA1383_LOCUS49846</name>
</gene>
<feature type="compositionally biased region" description="Basic and acidic residues" evidence="1">
    <location>
        <begin position="250"/>
        <end position="263"/>
    </location>
</feature>
<feature type="transmembrane region" description="Helical" evidence="2">
    <location>
        <begin position="364"/>
        <end position="387"/>
    </location>
</feature>
<feature type="non-terminal residue" evidence="3">
    <location>
        <position position="586"/>
    </location>
</feature>
<proteinExistence type="predicted"/>
<dbReference type="AlphaFoldDB" id="A0A813H914"/>
<sequence>MVDWRSLLSDSTSAAAVLVPIVLLPLAVIFAVVGVFAPWWSVLRFAQTGNAPTDSVSAGSQISLWAHIGCARNETWLEICNLEPAACKLPAAAERFYIPPWTPPPLIESTTPTLIERASGMAPTTVGPTAVPPEERRYACVSGAKDCNIRPPVTPVPASAWGEAPTETGTGVKFGDKSANVGNEATSDGEDQSRIPPSVTAVPVTTPQPTRPPMAITGTLPPEVINTPAPDDPKGVLAGIWSGGGSGTDIKYDTKATEADPRAQPRPSGPPPSPPMPGVQMAAQLCPPAGMPSAFYDPYGPPVGVFVCDIRQKGCGKVDGVRLSLYAGGGLAAADLLLLLLFGSMKGGTEASDDDMVRDILNKVIPLISAFVLLGSALSFLAAIAIADSTSLAFNDPDDLSKRTHMDGPGAICAILGLVVMLPAFVLSIVGIGCQAAKSWAELIDKEQRHLTANIKKAMEENTPQFRIDKDEETRRKMPPQRGYRSQKVVPSPGAPDMADWALEDTFPQPLTPRSMLQASVLGLEAPDEDEEVELSRPGTSLQLVVGRRASAELNIIALPPTRATEDVTASPATDVCLRRFLAGGE</sequence>
<feature type="region of interest" description="Disordered" evidence="1">
    <location>
        <begin position="247"/>
        <end position="283"/>
    </location>
</feature>
<evidence type="ECO:0000256" key="2">
    <source>
        <dbReference type="SAM" id="Phobius"/>
    </source>
</evidence>
<accession>A0A813H914</accession>
<organism evidence="3 4">
    <name type="scientific">Polarella glacialis</name>
    <name type="common">Dinoflagellate</name>
    <dbReference type="NCBI Taxonomy" id="89957"/>
    <lineage>
        <taxon>Eukaryota</taxon>
        <taxon>Sar</taxon>
        <taxon>Alveolata</taxon>
        <taxon>Dinophyceae</taxon>
        <taxon>Suessiales</taxon>
        <taxon>Suessiaceae</taxon>
        <taxon>Polarella</taxon>
    </lineage>
</organism>
<name>A0A813H914_POLGL</name>
<evidence type="ECO:0000313" key="3">
    <source>
        <dbReference type="EMBL" id="CAE8634174.1"/>
    </source>
</evidence>
<dbReference type="Proteomes" id="UP000654075">
    <property type="component" value="Unassembled WGS sequence"/>
</dbReference>
<feature type="transmembrane region" description="Helical" evidence="2">
    <location>
        <begin position="408"/>
        <end position="432"/>
    </location>
</feature>
<reference evidence="3" key="1">
    <citation type="submission" date="2021-02" db="EMBL/GenBank/DDBJ databases">
        <authorList>
            <person name="Dougan E. K."/>
            <person name="Rhodes N."/>
            <person name="Thang M."/>
            <person name="Chan C."/>
        </authorList>
    </citation>
    <scope>NUCLEOTIDE SEQUENCE</scope>
</reference>
<dbReference type="EMBL" id="CAJNNV010030929">
    <property type="protein sequence ID" value="CAE8634174.1"/>
    <property type="molecule type" value="Genomic_DNA"/>
</dbReference>